<dbReference type="SUPFAM" id="SSF56436">
    <property type="entry name" value="C-type lectin-like"/>
    <property type="match status" value="1"/>
</dbReference>
<dbReference type="RefSeq" id="WP_249300999.1">
    <property type="nucleotide sequence ID" value="NZ_JACRSP010000004.1"/>
</dbReference>
<protein>
    <submittedName>
        <fullName evidence="2">Formylglycine-generating enzyme family protein</fullName>
    </submittedName>
</protein>
<gene>
    <name evidence="2" type="ORF">H8695_09565</name>
</gene>
<sequence length="244" mass="28335">MREEITMLKQELVKIERDSYIYRVVHRIMEGDCQMNHGPELVTVGPLLAQKYCVTNAMYYEFIRESGYQPKNPVNYLKHWENGKYRPGQEDLPVVNISQDDARAYAEHYGMRLPTEAEWQYLAAGPAHLKYPWGNNKEYARCNVYGEQLERVDSHPEGVSPFGLYNMCGNVWEFTADCMHDHAPGHEDDHRFIVLRGGSYYTAPDYWHAEGGATPNDYHLKVHQLGDAMNRYETVGFRCVKECD</sequence>
<dbReference type="Gene3D" id="3.90.1580.10">
    <property type="entry name" value="paralog of FGE (formylglycine-generating enzyme)"/>
    <property type="match status" value="1"/>
</dbReference>
<reference evidence="2" key="1">
    <citation type="submission" date="2020-08" db="EMBL/GenBank/DDBJ databases">
        <title>Genome public.</title>
        <authorList>
            <person name="Liu C."/>
            <person name="Sun Q."/>
        </authorList>
    </citation>
    <scope>NUCLEOTIDE SEQUENCE</scope>
    <source>
        <strain evidence="2">BX7</strain>
    </source>
</reference>
<dbReference type="InterPro" id="IPR042095">
    <property type="entry name" value="SUMF_sf"/>
</dbReference>
<dbReference type="PANTHER" id="PTHR23150">
    <property type="entry name" value="SULFATASE MODIFYING FACTOR 1, 2"/>
    <property type="match status" value="1"/>
</dbReference>
<name>A0A926DE43_9FIRM</name>
<dbReference type="InterPro" id="IPR016187">
    <property type="entry name" value="CTDL_fold"/>
</dbReference>
<evidence type="ECO:0000259" key="1">
    <source>
        <dbReference type="Pfam" id="PF03781"/>
    </source>
</evidence>
<organism evidence="2 3">
    <name type="scientific">Feifania hominis</name>
    <dbReference type="NCBI Taxonomy" id="2763660"/>
    <lineage>
        <taxon>Bacteria</taxon>
        <taxon>Bacillati</taxon>
        <taxon>Bacillota</taxon>
        <taxon>Clostridia</taxon>
        <taxon>Eubacteriales</taxon>
        <taxon>Feifaniaceae</taxon>
        <taxon>Feifania</taxon>
    </lineage>
</organism>
<dbReference type="PANTHER" id="PTHR23150:SF19">
    <property type="entry name" value="FORMYLGLYCINE-GENERATING ENZYME"/>
    <property type="match status" value="1"/>
</dbReference>
<feature type="domain" description="Sulfatase-modifying factor enzyme-like" evidence="1">
    <location>
        <begin position="42"/>
        <end position="241"/>
    </location>
</feature>
<evidence type="ECO:0000313" key="3">
    <source>
        <dbReference type="Proteomes" id="UP000620366"/>
    </source>
</evidence>
<dbReference type="InterPro" id="IPR051043">
    <property type="entry name" value="Sulfatase_Mod_Factor_Kinase"/>
</dbReference>
<dbReference type="Pfam" id="PF03781">
    <property type="entry name" value="FGE-sulfatase"/>
    <property type="match status" value="1"/>
</dbReference>
<keyword evidence="3" id="KW-1185">Reference proteome</keyword>
<dbReference type="Proteomes" id="UP000620366">
    <property type="component" value="Unassembled WGS sequence"/>
</dbReference>
<dbReference type="GO" id="GO:0120147">
    <property type="term" value="F:formylglycine-generating oxidase activity"/>
    <property type="evidence" value="ECO:0007669"/>
    <property type="project" value="TreeGrafter"/>
</dbReference>
<proteinExistence type="predicted"/>
<dbReference type="EMBL" id="JACRSP010000004">
    <property type="protein sequence ID" value="MBC8536933.1"/>
    <property type="molecule type" value="Genomic_DNA"/>
</dbReference>
<dbReference type="InterPro" id="IPR005532">
    <property type="entry name" value="SUMF_dom"/>
</dbReference>
<evidence type="ECO:0000313" key="2">
    <source>
        <dbReference type="EMBL" id="MBC8536933.1"/>
    </source>
</evidence>
<dbReference type="AlphaFoldDB" id="A0A926DE43"/>
<comment type="caution">
    <text evidence="2">The sequence shown here is derived from an EMBL/GenBank/DDBJ whole genome shotgun (WGS) entry which is preliminary data.</text>
</comment>
<accession>A0A926DE43</accession>